<accession>A0A1U7Z1E5</accession>
<evidence type="ECO:0000256" key="1">
    <source>
        <dbReference type="ARBA" id="ARBA00004141"/>
    </source>
</evidence>
<dbReference type="eggNOG" id="KOG4293">
    <property type="taxonomic scope" value="Eukaryota"/>
</dbReference>
<dbReference type="PANTHER" id="PTHR23130">
    <property type="entry name" value="CYTOCHROME B561 AND DOMON DOMAIN-CONTAINING PROTEIN"/>
    <property type="match status" value="1"/>
</dbReference>
<evidence type="ECO:0000256" key="8">
    <source>
        <dbReference type="ARBA" id="ARBA00023136"/>
    </source>
</evidence>
<evidence type="ECO:0000256" key="11">
    <source>
        <dbReference type="SAM" id="Phobius"/>
    </source>
</evidence>
<proteinExistence type="predicted"/>
<evidence type="ECO:0000256" key="3">
    <source>
        <dbReference type="ARBA" id="ARBA00022692"/>
    </source>
</evidence>
<gene>
    <name evidence="15" type="primary">LOC104588269</name>
</gene>
<dbReference type="CDD" id="cd09629">
    <property type="entry name" value="DOMON_CIL1_like"/>
    <property type="match status" value="1"/>
</dbReference>
<keyword evidence="14" id="KW-1185">Reference proteome</keyword>
<dbReference type="PROSITE" id="PS50836">
    <property type="entry name" value="DOMON"/>
    <property type="match status" value="1"/>
</dbReference>
<reference evidence="15" key="1">
    <citation type="submission" date="2025-08" db="UniProtKB">
        <authorList>
            <consortium name="RefSeq"/>
        </authorList>
    </citation>
    <scope>IDENTIFICATION</scope>
</reference>
<dbReference type="RefSeq" id="XP_010244426.2">
    <property type="nucleotide sequence ID" value="XM_010246124.2"/>
</dbReference>
<evidence type="ECO:0000313" key="15">
    <source>
        <dbReference type="RefSeq" id="XP_010244426.2"/>
    </source>
</evidence>
<keyword evidence="3 11" id="KW-0812">Transmembrane</keyword>
<dbReference type="KEGG" id="nnu:104588269"/>
<dbReference type="AlphaFoldDB" id="A0A1U7Z1E5"/>
<dbReference type="PANTHER" id="PTHR23130:SF167">
    <property type="entry name" value="CYTOCHROME B561 AND DOMON DOMAIN-CONTAINING PROTEIN"/>
    <property type="match status" value="1"/>
</dbReference>
<dbReference type="SMART" id="SM00665">
    <property type="entry name" value="B561"/>
    <property type="match status" value="1"/>
</dbReference>
<evidence type="ECO:0000256" key="5">
    <source>
        <dbReference type="ARBA" id="ARBA00022729"/>
    </source>
</evidence>
<dbReference type="InterPro" id="IPR045265">
    <property type="entry name" value="AIR12_DOMON"/>
</dbReference>
<dbReference type="CDD" id="cd08760">
    <property type="entry name" value="Cyt_b561_FRRS1_like"/>
    <property type="match status" value="1"/>
</dbReference>
<dbReference type="OrthoDB" id="2419613at2759"/>
<comment type="subcellular location">
    <subcellularLocation>
        <location evidence="1">Membrane</location>
        <topology evidence="1">Multi-pass membrane protein</topology>
    </subcellularLocation>
</comment>
<dbReference type="Gene3D" id="1.20.120.1770">
    <property type="match status" value="1"/>
</dbReference>
<feature type="transmembrane region" description="Helical" evidence="11">
    <location>
        <begin position="360"/>
        <end position="385"/>
    </location>
</feature>
<dbReference type="GO" id="GO:0016020">
    <property type="term" value="C:membrane"/>
    <property type="evidence" value="ECO:0007669"/>
    <property type="project" value="UniProtKB-SubCell"/>
</dbReference>
<evidence type="ECO:0000313" key="14">
    <source>
        <dbReference type="Proteomes" id="UP000189703"/>
    </source>
</evidence>
<keyword evidence="6" id="KW-0249">Electron transport</keyword>
<dbReference type="Proteomes" id="UP000189703">
    <property type="component" value="Unplaced"/>
</dbReference>
<evidence type="ECO:0000256" key="4">
    <source>
        <dbReference type="ARBA" id="ARBA00022723"/>
    </source>
</evidence>
<protein>
    <submittedName>
        <fullName evidence="15">Cytochrome b561 and DOMON domain-containing protein At5g47530-like</fullName>
    </submittedName>
</protein>
<evidence type="ECO:0000256" key="2">
    <source>
        <dbReference type="ARBA" id="ARBA00022448"/>
    </source>
</evidence>
<keyword evidence="7 11" id="KW-1133">Transmembrane helix</keyword>
<dbReference type="GO" id="GO:0046872">
    <property type="term" value="F:metal ion binding"/>
    <property type="evidence" value="ECO:0007669"/>
    <property type="project" value="UniProtKB-KW"/>
</dbReference>
<keyword evidence="2" id="KW-0813">Transport</keyword>
<sequence length="519" mass="57660">MIFMFFEALESCYCRGAVLIPPLSLFSPSLLPRINLFLLLSLCLTLSLSLSLSNFLTTGERPRSGFSHNRTGTRGRSRSRLSHNRRTTPVRILSQPDGNQRATSFSAFSPPDTQPNIDINSCVNKFRGGDCNYQTSRKISATGSAQSSCSTQTFSGNRVFTSCNDLPVLNSFIHWNYEQSSQRIEIAYRHTGTTTSRWFAWAINPTSTGMAGSQAFVAYRRNDGKVMAYTSPITSYGTQLQPGNLSFPVYNISAQFADNEMMIFATLELPGNTTSVNQVWQEGPLLDNIPGPHSFSGDNLRSMGTLNFSSAQTIMRRGRDSREVWKIVHGVVNAVTWGTMMPMGAMIARYMKVFKSADPLWFYLHVGCQISAYIIGVGGWVSGLVLGSKSPGIQYSAHRYIGIVLFCLGMLQAFALKLRPKKDHRYRFLWNIYHHVCGYSTIVLSIVNVFKGLEILGAGQKWKFVYAGVIATLGAIALGLECITWYIVLRRRAKCSDESLHSTKVAKGVEGFMSNSEEV</sequence>
<dbReference type="Pfam" id="PF03188">
    <property type="entry name" value="Cytochrom_B561"/>
    <property type="match status" value="1"/>
</dbReference>
<dbReference type="PROSITE" id="PS50939">
    <property type="entry name" value="CYTOCHROME_B561"/>
    <property type="match status" value="1"/>
</dbReference>
<feature type="domain" description="Cytochrome b561" evidence="13">
    <location>
        <begin position="289"/>
        <end position="489"/>
    </location>
</feature>
<dbReference type="InterPro" id="IPR006593">
    <property type="entry name" value="Cyt_b561/ferric_Rdtase_TM"/>
</dbReference>
<name>A0A1U7Z1E5_NELNU</name>
<keyword evidence="5" id="KW-0732">Signal</keyword>
<dbReference type="FunFam" id="1.20.120.1770:FF:000007">
    <property type="entry name" value="Cytochrome b561 and DOMON domain-containing protein"/>
    <property type="match status" value="1"/>
</dbReference>
<comment type="function">
    <text evidence="9">May act as a catecholamine-responsive trans-membrane electron transporter.</text>
</comment>
<feature type="compositionally biased region" description="Polar residues" evidence="10">
    <location>
        <begin position="96"/>
        <end position="107"/>
    </location>
</feature>
<evidence type="ECO:0000256" key="9">
    <source>
        <dbReference type="ARBA" id="ARBA00053871"/>
    </source>
</evidence>
<feature type="domain" description="DOMON" evidence="12">
    <location>
        <begin position="169"/>
        <end position="283"/>
    </location>
</feature>
<organism evidence="14 15">
    <name type="scientific">Nelumbo nucifera</name>
    <name type="common">Sacred lotus</name>
    <dbReference type="NCBI Taxonomy" id="4432"/>
    <lineage>
        <taxon>Eukaryota</taxon>
        <taxon>Viridiplantae</taxon>
        <taxon>Streptophyta</taxon>
        <taxon>Embryophyta</taxon>
        <taxon>Tracheophyta</taxon>
        <taxon>Spermatophyta</taxon>
        <taxon>Magnoliopsida</taxon>
        <taxon>Proteales</taxon>
        <taxon>Nelumbonaceae</taxon>
        <taxon>Nelumbo</taxon>
    </lineage>
</organism>
<dbReference type="InterPro" id="IPR005018">
    <property type="entry name" value="DOMON_domain"/>
</dbReference>
<feature type="transmembrane region" description="Helical" evidence="11">
    <location>
        <begin position="465"/>
        <end position="489"/>
    </location>
</feature>
<dbReference type="Pfam" id="PF04526">
    <property type="entry name" value="DUF568"/>
    <property type="match status" value="1"/>
</dbReference>
<dbReference type="OMA" id="MAICINI"/>
<dbReference type="STRING" id="4432.A0A1U7Z1E5"/>
<feature type="region of interest" description="Disordered" evidence="10">
    <location>
        <begin position="62"/>
        <end position="109"/>
    </location>
</feature>
<dbReference type="GeneID" id="104588269"/>
<feature type="transmembrane region" description="Helical" evidence="11">
    <location>
        <begin position="428"/>
        <end position="450"/>
    </location>
</feature>
<feature type="compositionally biased region" description="Basic residues" evidence="10">
    <location>
        <begin position="71"/>
        <end position="88"/>
    </location>
</feature>
<evidence type="ECO:0000256" key="10">
    <source>
        <dbReference type="SAM" id="MobiDB-lite"/>
    </source>
</evidence>
<evidence type="ECO:0000256" key="6">
    <source>
        <dbReference type="ARBA" id="ARBA00022982"/>
    </source>
</evidence>
<evidence type="ECO:0000259" key="13">
    <source>
        <dbReference type="PROSITE" id="PS50939"/>
    </source>
</evidence>
<evidence type="ECO:0000256" key="7">
    <source>
        <dbReference type="ARBA" id="ARBA00022989"/>
    </source>
</evidence>
<dbReference type="InParanoid" id="A0A1U7Z1E5"/>
<keyword evidence="4" id="KW-0479">Metal-binding</keyword>
<keyword evidence="8 11" id="KW-0472">Membrane</keyword>
<evidence type="ECO:0000259" key="12">
    <source>
        <dbReference type="PROSITE" id="PS50836"/>
    </source>
</evidence>
<feature type="transmembrane region" description="Helical" evidence="11">
    <location>
        <begin position="397"/>
        <end position="416"/>
    </location>
</feature>